<sequence>MSTDSPVLNAERYSHLRTIFTDRRLASPPSSTHSSSTSSLDLNLEREWAENLNQLHLLVDVVLLPVLGKWLGRKTAYWAYSRYQQFGLGFFGLLPWKRN</sequence>
<keyword evidence="2" id="KW-1185">Reference proteome</keyword>
<dbReference type="OrthoDB" id="5555533at2759"/>
<gene>
    <name evidence="1" type="ORF">CROQUDRAFT_241123</name>
</gene>
<dbReference type="GO" id="GO:0045040">
    <property type="term" value="P:protein insertion into mitochondrial outer membrane"/>
    <property type="evidence" value="ECO:0007669"/>
    <property type="project" value="InterPro"/>
</dbReference>
<evidence type="ECO:0000313" key="2">
    <source>
        <dbReference type="Proteomes" id="UP000886653"/>
    </source>
</evidence>
<dbReference type="Proteomes" id="UP000886653">
    <property type="component" value="Unassembled WGS sequence"/>
</dbReference>
<evidence type="ECO:0000313" key="1">
    <source>
        <dbReference type="EMBL" id="KAG0142263.1"/>
    </source>
</evidence>
<dbReference type="InterPro" id="IPR037652">
    <property type="entry name" value="Mim2"/>
</dbReference>
<proteinExistence type="predicted"/>
<name>A0A9P6NDY1_9BASI</name>
<dbReference type="EMBL" id="MU167354">
    <property type="protein sequence ID" value="KAG0142263.1"/>
    <property type="molecule type" value="Genomic_DNA"/>
</dbReference>
<dbReference type="PANTHER" id="PTHR28230">
    <property type="entry name" value="CHROMOSOME 1, WHOLE GENOME SHOTGUN SEQUENCE"/>
    <property type="match status" value="1"/>
</dbReference>
<comment type="caution">
    <text evidence="1">The sequence shown here is derived from an EMBL/GenBank/DDBJ whole genome shotgun (WGS) entry which is preliminary data.</text>
</comment>
<protein>
    <submittedName>
        <fullName evidence="1">Uncharacterized protein</fullName>
    </submittedName>
</protein>
<accession>A0A9P6NDY1</accession>
<reference evidence="1" key="1">
    <citation type="submission" date="2013-11" db="EMBL/GenBank/DDBJ databases">
        <title>Genome sequence of the fusiform rust pathogen reveals effectors for host alternation and coevolution with pine.</title>
        <authorList>
            <consortium name="DOE Joint Genome Institute"/>
            <person name="Smith K."/>
            <person name="Pendleton A."/>
            <person name="Kubisiak T."/>
            <person name="Anderson C."/>
            <person name="Salamov A."/>
            <person name="Aerts A."/>
            <person name="Riley R."/>
            <person name="Clum A."/>
            <person name="Lindquist E."/>
            <person name="Ence D."/>
            <person name="Campbell M."/>
            <person name="Kronenberg Z."/>
            <person name="Feau N."/>
            <person name="Dhillon B."/>
            <person name="Hamelin R."/>
            <person name="Burleigh J."/>
            <person name="Smith J."/>
            <person name="Yandell M."/>
            <person name="Nelson C."/>
            <person name="Grigoriev I."/>
            <person name="Davis J."/>
        </authorList>
    </citation>
    <scope>NUCLEOTIDE SEQUENCE</scope>
    <source>
        <strain evidence="1">G11</strain>
    </source>
</reference>
<dbReference type="PANTHER" id="PTHR28230:SF1">
    <property type="entry name" value="MITOCHONDRIAL IMPORT PROTEIN 2"/>
    <property type="match status" value="1"/>
</dbReference>
<dbReference type="GO" id="GO:0070096">
    <property type="term" value="P:mitochondrial outer membrane translocase complex assembly"/>
    <property type="evidence" value="ECO:0007669"/>
    <property type="project" value="InterPro"/>
</dbReference>
<dbReference type="GO" id="GO:0005741">
    <property type="term" value="C:mitochondrial outer membrane"/>
    <property type="evidence" value="ECO:0007669"/>
    <property type="project" value="TreeGrafter"/>
</dbReference>
<dbReference type="AlphaFoldDB" id="A0A9P6NDY1"/>
<organism evidence="1 2">
    <name type="scientific">Cronartium quercuum f. sp. fusiforme G11</name>
    <dbReference type="NCBI Taxonomy" id="708437"/>
    <lineage>
        <taxon>Eukaryota</taxon>
        <taxon>Fungi</taxon>
        <taxon>Dikarya</taxon>
        <taxon>Basidiomycota</taxon>
        <taxon>Pucciniomycotina</taxon>
        <taxon>Pucciniomycetes</taxon>
        <taxon>Pucciniales</taxon>
        <taxon>Coleosporiaceae</taxon>
        <taxon>Cronartium</taxon>
    </lineage>
</organism>
<dbReference type="Pfam" id="PF19117">
    <property type="entry name" value="Mim2"/>
    <property type="match status" value="1"/>
</dbReference>